<name>A0ABY4YGT4_9MICO</name>
<keyword evidence="2" id="KW-0288">FMN</keyword>
<evidence type="ECO:0000259" key="5">
    <source>
        <dbReference type="Pfam" id="PF00296"/>
    </source>
</evidence>
<dbReference type="InterPro" id="IPR050172">
    <property type="entry name" value="SsuD_RutA_monooxygenase"/>
</dbReference>
<dbReference type="Pfam" id="PF00296">
    <property type="entry name" value="Bac_luciferase"/>
    <property type="match status" value="1"/>
</dbReference>
<keyword evidence="4" id="KW-0503">Monooxygenase</keyword>
<gene>
    <name evidence="6" type="ORF">NF557_15425</name>
</gene>
<keyword evidence="1" id="KW-0285">Flavoprotein</keyword>
<keyword evidence="7" id="KW-1185">Reference proteome</keyword>
<organism evidence="6 7">
    <name type="scientific">Ornithinimicrobium cryptoxanthini</name>
    <dbReference type="NCBI Taxonomy" id="2934161"/>
    <lineage>
        <taxon>Bacteria</taxon>
        <taxon>Bacillati</taxon>
        <taxon>Actinomycetota</taxon>
        <taxon>Actinomycetes</taxon>
        <taxon>Micrococcales</taxon>
        <taxon>Ornithinimicrobiaceae</taxon>
        <taxon>Ornithinimicrobium</taxon>
    </lineage>
</organism>
<protein>
    <submittedName>
        <fullName evidence="6">LLM class flavin-dependent oxidoreductase</fullName>
    </submittedName>
</protein>
<dbReference type="Proteomes" id="UP001056535">
    <property type="component" value="Chromosome"/>
</dbReference>
<dbReference type="InterPro" id="IPR036661">
    <property type="entry name" value="Luciferase-like_sf"/>
</dbReference>
<feature type="domain" description="Luciferase-like" evidence="5">
    <location>
        <begin position="12"/>
        <end position="210"/>
    </location>
</feature>
<dbReference type="SUPFAM" id="SSF51679">
    <property type="entry name" value="Bacterial luciferase-like"/>
    <property type="match status" value="1"/>
</dbReference>
<sequence>MRHGICILPEYPWREAEPIWRRAEEMGFDHAWTYDHLVWGGLPDSPWHSTVATLTAAAMVTERIGLGTLVSSPNFRHPVALARDALTLQDISGGRVLLGVGAGGDLDSRVLGDDLTRGERSRRFREFVPLLERSLREDHVEHDGEFYRAVDARNRISEPTPLLVAANGPRAMDLAVRYAAGWVTTGPAAGDWAERDAVDQWWTGVAEVAERFTDAEQAAGECADGTDSGAAVVGPRSPMARYLTLDASGPAALSSVEFLTDQVGRAEELGFTDVIVHWPRAEPPYQSDIAVLEGYLRTLS</sequence>
<evidence type="ECO:0000256" key="3">
    <source>
        <dbReference type="ARBA" id="ARBA00023002"/>
    </source>
</evidence>
<evidence type="ECO:0000256" key="2">
    <source>
        <dbReference type="ARBA" id="ARBA00022643"/>
    </source>
</evidence>
<dbReference type="EMBL" id="CP099490">
    <property type="protein sequence ID" value="USQ75967.1"/>
    <property type="molecule type" value="Genomic_DNA"/>
</dbReference>
<evidence type="ECO:0000313" key="7">
    <source>
        <dbReference type="Proteomes" id="UP001056535"/>
    </source>
</evidence>
<dbReference type="PANTHER" id="PTHR42847:SF4">
    <property type="entry name" value="ALKANESULFONATE MONOOXYGENASE-RELATED"/>
    <property type="match status" value="1"/>
</dbReference>
<evidence type="ECO:0000256" key="4">
    <source>
        <dbReference type="ARBA" id="ARBA00023033"/>
    </source>
</evidence>
<proteinExistence type="predicted"/>
<reference evidence="6" key="1">
    <citation type="submission" date="2022-06" db="EMBL/GenBank/DDBJ databases">
        <title>Ornithinimicrobium JY.X270.</title>
        <authorList>
            <person name="Huang Y."/>
        </authorList>
    </citation>
    <scope>NUCLEOTIDE SEQUENCE</scope>
    <source>
        <strain evidence="6">JY.X270</strain>
    </source>
</reference>
<accession>A0ABY4YGT4</accession>
<dbReference type="Gene3D" id="3.20.20.30">
    <property type="entry name" value="Luciferase-like domain"/>
    <property type="match status" value="1"/>
</dbReference>
<dbReference type="PANTHER" id="PTHR42847">
    <property type="entry name" value="ALKANESULFONATE MONOOXYGENASE"/>
    <property type="match status" value="1"/>
</dbReference>
<evidence type="ECO:0000313" key="6">
    <source>
        <dbReference type="EMBL" id="USQ75967.1"/>
    </source>
</evidence>
<dbReference type="InterPro" id="IPR011251">
    <property type="entry name" value="Luciferase-like_dom"/>
</dbReference>
<evidence type="ECO:0000256" key="1">
    <source>
        <dbReference type="ARBA" id="ARBA00022630"/>
    </source>
</evidence>
<dbReference type="RefSeq" id="WP_252620554.1">
    <property type="nucleotide sequence ID" value="NZ_CP099490.1"/>
</dbReference>
<keyword evidence="3" id="KW-0560">Oxidoreductase</keyword>